<proteinExistence type="predicted"/>
<dbReference type="RefSeq" id="WP_144999159.1">
    <property type="nucleotide sequence ID" value="NZ_CP036281.1"/>
</dbReference>
<evidence type="ECO:0000313" key="2">
    <source>
        <dbReference type="EMBL" id="QDU82728.1"/>
    </source>
</evidence>
<dbReference type="PIRSF" id="PIRSF005522">
    <property type="entry name" value="UCP005522"/>
    <property type="match status" value="1"/>
</dbReference>
<dbReference type="KEGG" id="plon:Pla110_44900"/>
<gene>
    <name evidence="2" type="ORF">Pla110_44900</name>
</gene>
<keyword evidence="3" id="KW-1185">Reference proteome</keyword>
<dbReference type="Pfam" id="PF14403">
    <property type="entry name" value="CP_ATPgrasp_2"/>
    <property type="match status" value="1"/>
</dbReference>
<dbReference type="PANTHER" id="PTHR34595:SF7">
    <property type="entry name" value="SLL1039 PROTEIN"/>
    <property type="match status" value="1"/>
</dbReference>
<dbReference type="OrthoDB" id="9803842at2"/>
<dbReference type="InterPro" id="IPR051680">
    <property type="entry name" value="ATP-dep_Glu-Cys_Ligase-2"/>
</dbReference>
<organism evidence="2 3">
    <name type="scientific">Polystyrenella longa</name>
    <dbReference type="NCBI Taxonomy" id="2528007"/>
    <lineage>
        <taxon>Bacteria</taxon>
        <taxon>Pseudomonadati</taxon>
        <taxon>Planctomycetota</taxon>
        <taxon>Planctomycetia</taxon>
        <taxon>Planctomycetales</taxon>
        <taxon>Planctomycetaceae</taxon>
        <taxon>Polystyrenella</taxon>
    </lineage>
</organism>
<dbReference type="InterPro" id="IPR016450">
    <property type="entry name" value="UCP005522"/>
</dbReference>
<dbReference type="SUPFAM" id="SSF56059">
    <property type="entry name" value="Glutathione synthetase ATP-binding domain-like"/>
    <property type="match status" value="1"/>
</dbReference>
<dbReference type="Gene3D" id="3.40.50.11290">
    <property type="match status" value="1"/>
</dbReference>
<accession>A0A518CU44</accession>
<dbReference type="EMBL" id="CP036281">
    <property type="protein sequence ID" value="QDU82728.1"/>
    <property type="molecule type" value="Genomic_DNA"/>
</dbReference>
<protein>
    <recommendedName>
        <fullName evidence="1">Circularly permuted ATP-grasp type 2 domain-containing protein</fullName>
    </recommendedName>
</protein>
<dbReference type="InterPro" id="IPR025841">
    <property type="entry name" value="CP_ATPgrasp_2"/>
</dbReference>
<evidence type="ECO:0000313" key="3">
    <source>
        <dbReference type="Proteomes" id="UP000317178"/>
    </source>
</evidence>
<feature type="domain" description="Circularly permuted ATP-grasp type 2" evidence="1">
    <location>
        <begin position="78"/>
        <end position="453"/>
    </location>
</feature>
<evidence type="ECO:0000259" key="1">
    <source>
        <dbReference type="Pfam" id="PF14403"/>
    </source>
</evidence>
<name>A0A518CU44_9PLAN</name>
<dbReference type="Gene3D" id="3.30.1490.270">
    <property type="match status" value="1"/>
</dbReference>
<dbReference type="Proteomes" id="UP000317178">
    <property type="component" value="Chromosome"/>
</dbReference>
<dbReference type="PANTHER" id="PTHR34595">
    <property type="entry name" value="BLR5612 PROTEIN"/>
    <property type="match status" value="1"/>
</dbReference>
<dbReference type="AlphaFoldDB" id="A0A518CU44"/>
<sequence length="480" mass="53309">MQLATYPSTDHFDEMFGPDGEPRPSASLFVERLMQLADGNLQQCQKAAEMSLKNLGITFNVYGHEAGTEKVWPFDLLPRIIEADEWSSIDQGLKQRITALNLFISDVYNDRKIIKDGLLPEELLMTCKAYRKQCEGFMPPQGAWCHVTGVDLIRGKDGKVYVLEDNLRCPSGVSYVLENRELMKRTFAPVFQGMSVAPIEDYAEQLLKTLLDCAPEGVSDPTAVVLTPGIYNSAYFEHTFLAQQMGVELVQGSDLIVDNGYVYMNTTRGLKRVDVIYRRIDDDFIDPKCFRPDSALGVDYLMDVCREGRVTLCNAPGTGIADDKAIYSFVPQIIKYYLGEDAILENVPTFLCSIPEQCQHVLANLDKLVVKPTGESGGYGILMGPHSTQDERDKTAEAIKANPREWIGQPMISLSTVPTLCGEEVQPRHVDLRPFVLSGQETYVMPGGLTRVALREGSMIVNSSQGGGSKDTWVLRNGHG</sequence>
<reference evidence="2 3" key="1">
    <citation type="submission" date="2019-02" db="EMBL/GenBank/DDBJ databases">
        <title>Deep-cultivation of Planctomycetes and their phenomic and genomic characterization uncovers novel biology.</title>
        <authorList>
            <person name="Wiegand S."/>
            <person name="Jogler M."/>
            <person name="Boedeker C."/>
            <person name="Pinto D."/>
            <person name="Vollmers J."/>
            <person name="Rivas-Marin E."/>
            <person name="Kohn T."/>
            <person name="Peeters S.H."/>
            <person name="Heuer A."/>
            <person name="Rast P."/>
            <person name="Oberbeckmann S."/>
            <person name="Bunk B."/>
            <person name="Jeske O."/>
            <person name="Meyerdierks A."/>
            <person name="Storesund J.E."/>
            <person name="Kallscheuer N."/>
            <person name="Luecker S."/>
            <person name="Lage O.M."/>
            <person name="Pohl T."/>
            <person name="Merkel B.J."/>
            <person name="Hornburger P."/>
            <person name="Mueller R.-W."/>
            <person name="Bruemmer F."/>
            <person name="Labrenz M."/>
            <person name="Spormann A.M."/>
            <person name="Op den Camp H."/>
            <person name="Overmann J."/>
            <person name="Amann R."/>
            <person name="Jetten M.S.M."/>
            <person name="Mascher T."/>
            <person name="Medema M.H."/>
            <person name="Devos D.P."/>
            <person name="Kaster A.-K."/>
            <person name="Ovreas L."/>
            <person name="Rohde M."/>
            <person name="Galperin M.Y."/>
            <person name="Jogler C."/>
        </authorList>
    </citation>
    <scope>NUCLEOTIDE SEQUENCE [LARGE SCALE GENOMIC DNA]</scope>
    <source>
        <strain evidence="2 3">Pla110</strain>
    </source>
</reference>